<gene>
    <name evidence="1" type="ORF">DSCW_43930</name>
</gene>
<dbReference type="KEGG" id="dwd:DSCW_43930"/>
<reference evidence="1 2" key="1">
    <citation type="submission" date="2019-11" db="EMBL/GenBank/DDBJ databases">
        <title>Comparative genomics of hydrocarbon-degrading Desulfosarcina strains.</title>
        <authorList>
            <person name="Watanabe M."/>
            <person name="Kojima H."/>
            <person name="Fukui M."/>
        </authorList>
    </citation>
    <scope>NUCLEOTIDE SEQUENCE [LARGE SCALE GENOMIC DNA]</scope>
    <source>
        <strain evidence="1 2">PP31</strain>
    </source>
</reference>
<evidence type="ECO:0000313" key="2">
    <source>
        <dbReference type="Proteomes" id="UP000427769"/>
    </source>
</evidence>
<evidence type="ECO:0000313" key="1">
    <source>
        <dbReference type="EMBL" id="BBO76976.1"/>
    </source>
</evidence>
<proteinExistence type="predicted"/>
<dbReference type="AlphaFoldDB" id="A0A5K7Z5C4"/>
<name>A0A5K7Z5C4_9BACT</name>
<keyword evidence="2" id="KW-1185">Reference proteome</keyword>
<dbReference type="EMBL" id="AP021875">
    <property type="protein sequence ID" value="BBO76976.1"/>
    <property type="molecule type" value="Genomic_DNA"/>
</dbReference>
<dbReference type="Proteomes" id="UP000427769">
    <property type="component" value="Chromosome"/>
</dbReference>
<sequence length="72" mass="8421">MIQSPCRNCPNRYKDKRLCMESCVLLHRVQAFHAGRRDPSIYTAVNYADDNRYRLATAHDFHRSVMDSSALF</sequence>
<organism evidence="1 2">
    <name type="scientific">Desulfosarcina widdelii</name>
    <dbReference type="NCBI Taxonomy" id="947919"/>
    <lineage>
        <taxon>Bacteria</taxon>
        <taxon>Pseudomonadati</taxon>
        <taxon>Thermodesulfobacteriota</taxon>
        <taxon>Desulfobacteria</taxon>
        <taxon>Desulfobacterales</taxon>
        <taxon>Desulfosarcinaceae</taxon>
        <taxon>Desulfosarcina</taxon>
    </lineage>
</organism>
<accession>A0A5K7Z5C4</accession>
<protein>
    <submittedName>
        <fullName evidence="1">Uncharacterized protein</fullName>
    </submittedName>
</protein>